<dbReference type="GO" id="GO:0003677">
    <property type="term" value="F:DNA binding"/>
    <property type="evidence" value="ECO:0007669"/>
    <property type="project" value="UniProtKB-KW"/>
</dbReference>
<dbReference type="SUPFAM" id="SSF48008">
    <property type="entry name" value="GntR ligand-binding domain-like"/>
    <property type="match status" value="1"/>
</dbReference>
<dbReference type="GO" id="GO:0003700">
    <property type="term" value="F:DNA-binding transcription factor activity"/>
    <property type="evidence" value="ECO:0007669"/>
    <property type="project" value="InterPro"/>
</dbReference>
<dbReference type="EMBL" id="WTUW01000009">
    <property type="protein sequence ID" value="MZR32344.1"/>
    <property type="molecule type" value="Genomic_DNA"/>
</dbReference>
<feature type="domain" description="HTH gntR-type" evidence="4">
    <location>
        <begin position="25"/>
        <end position="92"/>
    </location>
</feature>
<dbReference type="InterPro" id="IPR036388">
    <property type="entry name" value="WH-like_DNA-bd_sf"/>
</dbReference>
<keyword evidence="3" id="KW-0804">Transcription</keyword>
<dbReference type="InterPro" id="IPR008920">
    <property type="entry name" value="TF_FadR/GntR_C"/>
</dbReference>
<keyword evidence="6" id="KW-1185">Reference proteome</keyword>
<dbReference type="PANTHER" id="PTHR43537:SF39">
    <property type="entry name" value="HTH-TYPE TRANSCRIPTIONAL REGULATOR MCBR"/>
    <property type="match status" value="1"/>
</dbReference>
<dbReference type="InterPro" id="IPR011711">
    <property type="entry name" value="GntR_C"/>
</dbReference>
<evidence type="ECO:0000256" key="2">
    <source>
        <dbReference type="ARBA" id="ARBA00023125"/>
    </source>
</evidence>
<dbReference type="PANTHER" id="PTHR43537">
    <property type="entry name" value="TRANSCRIPTIONAL REGULATOR, GNTR FAMILY"/>
    <property type="match status" value="1"/>
</dbReference>
<name>A0A6L8WC55_9PROT</name>
<dbReference type="Gene3D" id="1.10.10.10">
    <property type="entry name" value="Winged helix-like DNA-binding domain superfamily/Winged helix DNA-binding domain"/>
    <property type="match status" value="1"/>
</dbReference>
<protein>
    <submittedName>
        <fullName evidence="5">FCD domain-containing protein</fullName>
    </submittedName>
</protein>
<evidence type="ECO:0000256" key="3">
    <source>
        <dbReference type="ARBA" id="ARBA00023163"/>
    </source>
</evidence>
<evidence type="ECO:0000259" key="4">
    <source>
        <dbReference type="PROSITE" id="PS50949"/>
    </source>
</evidence>
<keyword evidence="2" id="KW-0238">DNA-binding</keyword>
<gene>
    <name evidence="5" type="ORF">GQE98_17020</name>
</gene>
<dbReference type="Proteomes" id="UP000476030">
    <property type="component" value="Unassembled WGS sequence"/>
</dbReference>
<dbReference type="AlphaFoldDB" id="A0A6L8WC55"/>
<evidence type="ECO:0000313" key="6">
    <source>
        <dbReference type="Proteomes" id="UP000476030"/>
    </source>
</evidence>
<dbReference type="SUPFAM" id="SSF46785">
    <property type="entry name" value="Winged helix' DNA-binding domain"/>
    <property type="match status" value="1"/>
</dbReference>
<dbReference type="InterPro" id="IPR000524">
    <property type="entry name" value="Tscrpt_reg_HTH_GntR"/>
</dbReference>
<evidence type="ECO:0000313" key="5">
    <source>
        <dbReference type="EMBL" id="MZR32344.1"/>
    </source>
</evidence>
<dbReference type="Pfam" id="PF07729">
    <property type="entry name" value="FCD"/>
    <property type="match status" value="1"/>
</dbReference>
<reference evidence="5 6" key="1">
    <citation type="submission" date="2019-12" db="EMBL/GenBank/DDBJ databases">
        <title>Snethiella sp. nov. sp. isolated from sea sand.</title>
        <authorList>
            <person name="Kim J."/>
            <person name="Jeong S.E."/>
            <person name="Jung H.S."/>
            <person name="Jeon C.O."/>
        </authorList>
    </citation>
    <scope>NUCLEOTIDE SEQUENCE [LARGE SCALE GENOMIC DNA]</scope>
    <source>
        <strain evidence="5 6">DP05</strain>
    </source>
</reference>
<dbReference type="SMART" id="SM00895">
    <property type="entry name" value="FCD"/>
    <property type="match status" value="1"/>
</dbReference>
<accession>A0A6L8WC55</accession>
<dbReference type="SMART" id="SM00345">
    <property type="entry name" value="HTH_GNTR"/>
    <property type="match status" value="1"/>
</dbReference>
<comment type="caution">
    <text evidence="5">The sequence shown here is derived from an EMBL/GenBank/DDBJ whole genome shotgun (WGS) entry which is preliminary data.</text>
</comment>
<dbReference type="PROSITE" id="PS50949">
    <property type="entry name" value="HTH_GNTR"/>
    <property type="match status" value="1"/>
</dbReference>
<dbReference type="InterPro" id="IPR036390">
    <property type="entry name" value="WH_DNA-bd_sf"/>
</dbReference>
<keyword evidence="1" id="KW-0805">Transcription regulation</keyword>
<dbReference type="Pfam" id="PF00392">
    <property type="entry name" value="GntR"/>
    <property type="match status" value="1"/>
</dbReference>
<evidence type="ECO:0000256" key="1">
    <source>
        <dbReference type="ARBA" id="ARBA00023015"/>
    </source>
</evidence>
<dbReference type="RefSeq" id="WP_161316993.1">
    <property type="nucleotide sequence ID" value="NZ_WTUW01000009.1"/>
</dbReference>
<sequence length="239" mass="27082">MIAEYDTPKVDPASKDLLGAVDRSPSLTDKVYEKLRQGLLRGVWSPGEKLTARKLSRDLGVSLTPAREAIMRLVNEGALDVSEKRTFRTVDLNCEQYSEVMRIRSALEPIAVELATPLFAEEEIKRLIELNEQMKEMISQERFNDSLQIDSEFHLLICDRAEQPLMRSIIDTLWLRAGPTRNRLSYSYRKRLIGYENHKRIIAAIQLRDAAAAAAAVKRDLSEGAAIIVAVLTEDERDN</sequence>
<proteinExistence type="predicted"/>
<organism evidence="5 6">
    <name type="scientific">Sneathiella litorea</name>
    <dbReference type="NCBI Taxonomy" id="2606216"/>
    <lineage>
        <taxon>Bacteria</taxon>
        <taxon>Pseudomonadati</taxon>
        <taxon>Pseudomonadota</taxon>
        <taxon>Alphaproteobacteria</taxon>
        <taxon>Sneathiellales</taxon>
        <taxon>Sneathiellaceae</taxon>
        <taxon>Sneathiella</taxon>
    </lineage>
</organism>
<dbReference type="Gene3D" id="1.20.120.530">
    <property type="entry name" value="GntR ligand-binding domain-like"/>
    <property type="match status" value="1"/>
</dbReference>